<dbReference type="Proteomes" id="UP000284702">
    <property type="component" value="Unassembled WGS sequence"/>
</dbReference>
<dbReference type="AlphaFoldDB" id="A0A425CRB3"/>
<organism evidence="1 2">
    <name type="scientific">Aphanomyces astaci</name>
    <name type="common">Crayfish plague agent</name>
    <dbReference type="NCBI Taxonomy" id="112090"/>
    <lineage>
        <taxon>Eukaryota</taxon>
        <taxon>Sar</taxon>
        <taxon>Stramenopiles</taxon>
        <taxon>Oomycota</taxon>
        <taxon>Saprolegniomycetes</taxon>
        <taxon>Saprolegniales</taxon>
        <taxon>Verrucalvaceae</taxon>
        <taxon>Aphanomyces</taxon>
    </lineage>
</organism>
<dbReference type="PANTHER" id="PTHR33889:SF7">
    <property type="entry name" value="OS04G0681850 PROTEIN"/>
    <property type="match status" value="1"/>
</dbReference>
<gene>
    <name evidence="1" type="ORF">B5M09_011341</name>
</gene>
<name>A0A425CRB3_APHAT</name>
<protein>
    <recommendedName>
        <fullName evidence="3">Transposase Tc1-like domain-containing protein</fullName>
    </recommendedName>
</protein>
<accession>A0A425CRB3</accession>
<dbReference type="EMBL" id="MZMZ02004222">
    <property type="protein sequence ID" value="RQM19647.1"/>
    <property type="molecule type" value="Genomic_DNA"/>
</dbReference>
<keyword evidence="2" id="KW-1185">Reference proteome</keyword>
<dbReference type="PANTHER" id="PTHR33889">
    <property type="entry name" value="OS04G0681850 PROTEIN"/>
    <property type="match status" value="1"/>
</dbReference>
<evidence type="ECO:0000313" key="2">
    <source>
        <dbReference type="Proteomes" id="UP000284702"/>
    </source>
</evidence>
<sequence>MNEVTHRTCRELSSSDKVTVIQRLQPFLKKDKLTKEDKLAHGAFKHIAEHLSLDPRTVASTWRLFSAGGAMKSNKPGNLGLKHTYSSALIKHLVGAIPVEKRSTYCDMAAATGLTLGTLRRHLKKGTLQRRWSRIKPLLTEANKAEHLAFCI</sequence>
<reference evidence="1" key="1">
    <citation type="submission" date="2018-07" db="EMBL/GenBank/DDBJ databases">
        <title>Annotation of Aphanomyces astaci genome assembly.</title>
        <authorList>
            <person name="Studholme D.J."/>
        </authorList>
    </citation>
    <scope>NUCLEOTIDE SEQUENCE [LARGE SCALE GENOMIC DNA]</scope>
    <source>
        <strain evidence="1">Pc</strain>
    </source>
</reference>
<comment type="caution">
    <text evidence="1">The sequence shown here is derived from an EMBL/GenBank/DDBJ whole genome shotgun (WGS) entry which is preliminary data.</text>
</comment>
<dbReference type="VEuPathDB" id="FungiDB:H257_13974"/>
<proteinExistence type="predicted"/>
<evidence type="ECO:0000313" key="1">
    <source>
        <dbReference type="EMBL" id="RQM19647.1"/>
    </source>
</evidence>
<evidence type="ECO:0008006" key="3">
    <source>
        <dbReference type="Google" id="ProtNLM"/>
    </source>
</evidence>